<evidence type="ECO:0000313" key="3">
    <source>
        <dbReference type="WBParaSite" id="PgR049_g025_t01"/>
    </source>
</evidence>
<reference evidence="3" key="1">
    <citation type="submission" date="2022-11" db="UniProtKB">
        <authorList>
            <consortium name="WormBaseParasite"/>
        </authorList>
    </citation>
    <scope>IDENTIFICATION</scope>
</reference>
<proteinExistence type="predicted"/>
<sequence>SEVYCIVTVDFIEELCHAINYAQLTSVCDWRMIGRIRSCCIFSLPPITPNIYFPRTAKSPLTLYSLGCLNIPKSRKRMWPIFNYLHFIIDLLQSDTLYIFVILGYQVVFLR</sequence>
<keyword evidence="1" id="KW-1133">Transmembrane helix</keyword>
<evidence type="ECO:0000256" key="1">
    <source>
        <dbReference type="SAM" id="Phobius"/>
    </source>
</evidence>
<dbReference type="AlphaFoldDB" id="A0A915BP21"/>
<keyword evidence="1" id="KW-0472">Membrane</keyword>
<keyword evidence="2" id="KW-1185">Reference proteome</keyword>
<keyword evidence="1" id="KW-0812">Transmembrane</keyword>
<accession>A0A915BP21</accession>
<dbReference type="WBParaSite" id="PgR049_g025_t01">
    <property type="protein sequence ID" value="PgR049_g025_t01"/>
    <property type="gene ID" value="PgR049_g025"/>
</dbReference>
<protein>
    <submittedName>
        <fullName evidence="3">Uncharacterized protein</fullName>
    </submittedName>
</protein>
<name>A0A915BP21_PARUN</name>
<feature type="transmembrane region" description="Helical" evidence="1">
    <location>
        <begin position="84"/>
        <end position="108"/>
    </location>
</feature>
<organism evidence="2 3">
    <name type="scientific">Parascaris univalens</name>
    <name type="common">Nematode worm</name>
    <dbReference type="NCBI Taxonomy" id="6257"/>
    <lineage>
        <taxon>Eukaryota</taxon>
        <taxon>Metazoa</taxon>
        <taxon>Ecdysozoa</taxon>
        <taxon>Nematoda</taxon>
        <taxon>Chromadorea</taxon>
        <taxon>Rhabditida</taxon>
        <taxon>Spirurina</taxon>
        <taxon>Ascaridomorpha</taxon>
        <taxon>Ascaridoidea</taxon>
        <taxon>Ascarididae</taxon>
        <taxon>Parascaris</taxon>
    </lineage>
</organism>
<evidence type="ECO:0000313" key="2">
    <source>
        <dbReference type="Proteomes" id="UP000887569"/>
    </source>
</evidence>
<dbReference type="Proteomes" id="UP000887569">
    <property type="component" value="Unplaced"/>
</dbReference>